<evidence type="ECO:0000313" key="4">
    <source>
        <dbReference type="EMBL" id="PWN93448.1"/>
    </source>
</evidence>
<feature type="compositionally biased region" description="Basic and acidic residues" evidence="2">
    <location>
        <begin position="344"/>
        <end position="353"/>
    </location>
</feature>
<evidence type="ECO:0000259" key="3">
    <source>
        <dbReference type="SMART" id="SM00806"/>
    </source>
</evidence>
<dbReference type="InParanoid" id="A0A316YXT9"/>
<dbReference type="SMART" id="SM00806">
    <property type="entry name" value="AIP3"/>
    <property type="match status" value="1"/>
</dbReference>
<dbReference type="InterPro" id="IPR051825">
    <property type="entry name" value="SRCIN1"/>
</dbReference>
<evidence type="ECO:0000256" key="2">
    <source>
        <dbReference type="SAM" id="MobiDB-lite"/>
    </source>
</evidence>
<feature type="compositionally biased region" description="Basic and acidic residues" evidence="2">
    <location>
        <begin position="122"/>
        <end position="142"/>
    </location>
</feature>
<dbReference type="Pfam" id="PF23153">
    <property type="entry name" value="Aip3p_Bud6_N"/>
    <property type="match status" value="1"/>
</dbReference>
<feature type="compositionally biased region" description="Polar residues" evidence="2">
    <location>
        <begin position="695"/>
        <end position="706"/>
    </location>
</feature>
<sequence length="1350" mass="144169">MLPGLSNVLRRDREKARGAQNAEGQSQHPASPPSGPSPIRREGSFSSSSGSIGFNGAFAPAGTSPYNSPYGGTPPQSAGTLPQGRRPAVPASGSVPAMPPLPAGASSYGRPPPLPSPQHSMLPEEHRAMEKERERLARERLVAETSATSPTSSTRTTQQQQQATSPQSVQAVPLPSSTSSSALGMQDPTVMRYSTSHMESSVTRLLVATKMLLESLTKWSIGQRTESQVSDVYVRLGNDFGVAKVAFGSYGIDMSDLASVPDDLRDCLEQCLSEDASPAVLDVHLPRIRQIVVSLLQGLKAKQAEYKAVLHQSRSSSKASREQSSGHVKRTSKLSQSESAPARTETEDGDPQRSKSSGQSSRGSVGLQRRLDQETAKRPTAAPPIDDIVNSAARGGVSSVPAQRSDSSSSLPNRDAEATSSTGSHPAGPRKRKSQKDRGTEEAHSKTPSTSAIESGDRPEEANKSADGLVRHSLVDAPASSEPSSTTALPPPSSYRPSGSMSRPSRKSPRSGSRELPSSSADVSTEEVADPADPSLRALKQRDALERRASKRFSAYTFNKMGVGLNQGFGMSSFNLGSNGAQSPMPESRRDSPSHSRVGSRRLQMRAGNETPDDLTTKKGSVDYFGRTPTAQRHKGGALSASDAIQEVTSPDVGASDDGQSRSKSHSLDDKAKKDPSPEQSSVTSPREGRLAPPTVQQQAMSSTESLPFVDAQGTSPDHEPQDMPPIPTSSLHNINGPQPAMPPLPTPAERAKLDAAQNLGSASRWLANPASQKGITDAADGSTPKVSSFPQASTSSNTLGVFLQLGRQTRRATLELDPSAPLGGLTIGKLRMLFMDRFTYSPGKDDFPAIYIKDISSGVSYELEDLADVGEGCVLTLNIEPLDQVKQHLDLSLGTISRELRELKAAVYDRERDSARALANATNNYAGGTISAQLPPTTPSKITDAQFAMAGARVAQYKRQTMMPSRDEGAVNGGGDHATSSTGASTPNLGAGRFAGDLKMQYEEVQNVRRELAILRQIQGDFNGDIGALLASLREQSAKVRAIAATELPTERNFIVAGKSRLDTSSQEVLTLVEDLLDTVDDLKLDVIQRGVKPKPATMKSISQDIQKATKGLEDLEKYVETVKPSWKKTWESELQNIVDEQEFLNHQEGLIQDLREDHGALMEVFENITQVVKLRGVQRGVMMGADEKPDRNGGAIPGVAALRPYHPPPPEEGHEGLSTVMLEVRSQAVDHEKRLRALQTAERNRQREKATKTDEFESALKGFVDGKALRKTGGHEEAERVRQKRDKLTIQAMFGGGGSGGAPAEVSSLPPPGKLVLGKQSQQSGSGTGDEDEGLGSYEVDDNDGGSG</sequence>
<feature type="domain" description="Actin interacting protein 3 C-terminal" evidence="3">
    <location>
        <begin position="803"/>
        <end position="1289"/>
    </location>
</feature>
<dbReference type="InterPro" id="IPR005613">
    <property type="entry name" value="AIP3_C"/>
</dbReference>
<feature type="compositionally biased region" description="Basic and acidic residues" evidence="2">
    <location>
        <begin position="455"/>
        <end position="474"/>
    </location>
</feature>
<name>A0A316YXT9_9BASI</name>
<dbReference type="FunCoup" id="A0A316YXT9">
    <property type="interactions" value="41"/>
</dbReference>
<dbReference type="EMBL" id="KZ819634">
    <property type="protein sequence ID" value="PWN93448.1"/>
    <property type="molecule type" value="Genomic_DNA"/>
</dbReference>
<accession>A0A316YXT9</accession>
<feature type="compositionally biased region" description="Low complexity" evidence="2">
    <location>
        <begin position="477"/>
        <end position="488"/>
    </location>
</feature>
<dbReference type="PANTHER" id="PTHR22741">
    <property type="entry name" value="P140CAP/SNIP-RELATED"/>
    <property type="match status" value="1"/>
</dbReference>
<dbReference type="Pfam" id="PF03915">
    <property type="entry name" value="AIP3"/>
    <property type="match status" value="1"/>
</dbReference>
<organism evidence="4 5">
    <name type="scientific">Acaromyces ingoldii</name>
    <dbReference type="NCBI Taxonomy" id="215250"/>
    <lineage>
        <taxon>Eukaryota</taxon>
        <taxon>Fungi</taxon>
        <taxon>Dikarya</taxon>
        <taxon>Basidiomycota</taxon>
        <taxon>Ustilaginomycotina</taxon>
        <taxon>Exobasidiomycetes</taxon>
        <taxon>Exobasidiales</taxon>
        <taxon>Cryptobasidiaceae</taxon>
        <taxon>Acaromyces</taxon>
    </lineage>
</organism>
<dbReference type="RefSeq" id="XP_025380646.1">
    <property type="nucleotide sequence ID" value="XM_025524652.1"/>
</dbReference>
<dbReference type="GeneID" id="37046568"/>
<feature type="compositionally biased region" description="Acidic residues" evidence="2">
    <location>
        <begin position="1331"/>
        <end position="1350"/>
    </location>
</feature>
<feature type="compositionally biased region" description="Low complexity" evidence="2">
    <location>
        <begin position="143"/>
        <end position="168"/>
    </location>
</feature>
<feature type="compositionally biased region" description="Polar residues" evidence="2">
    <location>
        <begin position="785"/>
        <end position="795"/>
    </location>
</feature>
<gene>
    <name evidence="4" type="ORF">FA10DRAFT_298834</name>
</gene>
<feature type="compositionally biased region" description="Basic and acidic residues" evidence="2">
    <location>
        <begin position="666"/>
        <end position="677"/>
    </location>
</feature>
<dbReference type="InterPro" id="IPR022782">
    <property type="entry name" value="AIP3-like_C"/>
</dbReference>
<keyword evidence="5" id="KW-1185">Reference proteome</keyword>
<feature type="compositionally biased region" description="Basic and acidic residues" evidence="2">
    <location>
        <begin position="436"/>
        <end position="445"/>
    </location>
</feature>
<keyword evidence="1" id="KW-0175">Coiled coil</keyword>
<feature type="region of interest" description="Disordered" evidence="2">
    <location>
        <begin position="567"/>
        <end position="749"/>
    </location>
</feature>
<feature type="region of interest" description="Disordered" evidence="2">
    <location>
        <begin position="1294"/>
        <end position="1350"/>
    </location>
</feature>
<dbReference type="STRING" id="215250.A0A316YXT9"/>
<dbReference type="GO" id="GO:0005737">
    <property type="term" value="C:cytoplasm"/>
    <property type="evidence" value="ECO:0007669"/>
    <property type="project" value="TreeGrafter"/>
</dbReference>
<feature type="compositionally biased region" description="Low complexity" evidence="2">
    <location>
        <begin position="44"/>
        <end position="56"/>
    </location>
</feature>
<dbReference type="GO" id="GO:0051286">
    <property type="term" value="C:cell tip"/>
    <property type="evidence" value="ECO:0007669"/>
    <property type="project" value="TreeGrafter"/>
</dbReference>
<feature type="region of interest" description="Disordered" evidence="2">
    <location>
        <begin position="311"/>
        <end position="543"/>
    </location>
</feature>
<evidence type="ECO:0000256" key="1">
    <source>
        <dbReference type="ARBA" id="ARBA00023054"/>
    </source>
</evidence>
<dbReference type="OrthoDB" id="783096at2759"/>
<feature type="region of interest" description="Disordered" evidence="2">
    <location>
        <begin position="966"/>
        <end position="990"/>
    </location>
</feature>
<feature type="compositionally biased region" description="Low complexity" evidence="2">
    <location>
        <begin position="312"/>
        <end position="325"/>
    </location>
</feature>
<feature type="compositionally biased region" description="Polar residues" evidence="2">
    <location>
        <begin position="569"/>
        <end position="582"/>
    </location>
</feature>
<proteinExistence type="predicted"/>
<protein>
    <submittedName>
        <fullName evidence="4">AIP3-domain-containing protein</fullName>
    </submittedName>
</protein>
<feature type="compositionally biased region" description="Low complexity" evidence="2">
    <location>
        <begin position="354"/>
        <end position="368"/>
    </location>
</feature>
<feature type="region of interest" description="Disordered" evidence="2">
    <location>
        <begin position="772"/>
        <end position="795"/>
    </location>
</feature>
<reference evidence="4 5" key="1">
    <citation type="journal article" date="2018" name="Mol. Biol. Evol.">
        <title>Broad Genomic Sampling Reveals a Smut Pathogenic Ancestry of the Fungal Clade Ustilaginomycotina.</title>
        <authorList>
            <person name="Kijpornyongpan T."/>
            <person name="Mondo S.J."/>
            <person name="Barry K."/>
            <person name="Sandor L."/>
            <person name="Lee J."/>
            <person name="Lipzen A."/>
            <person name="Pangilinan J."/>
            <person name="LaButti K."/>
            <person name="Hainaut M."/>
            <person name="Henrissat B."/>
            <person name="Grigoriev I.V."/>
            <person name="Spatafora J.W."/>
            <person name="Aime M.C."/>
        </authorList>
    </citation>
    <scope>NUCLEOTIDE SEQUENCE [LARGE SCALE GENOMIC DNA]</scope>
    <source>
        <strain evidence="4 5">MCA 4198</strain>
    </source>
</reference>
<dbReference type="InterPro" id="IPR056279">
    <property type="entry name" value="Aip3p_Bud6_N"/>
</dbReference>
<dbReference type="Gene3D" id="1.20.58.1540">
    <property type="entry name" value="Actin interacting protein 3, C-terminal domain"/>
    <property type="match status" value="1"/>
</dbReference>
<feature type="compositionally biased region" description="Polar residues" evidence="2">
    <location>
        <begin position="400"/>
        <end position="424"/>
    </location>
</feature>
<dbReference type="GO" id="GO:0005519">
    <property type="term" value="F:cytoskeletal regulatory protein binding"/>
    <property type="evidence" value="ECO:0007669"/>
    <property type="project" value="InterPro"/>
</dbReference>
<dbReference type="PANTHER" id="PTHR22741:SF10">
    <property type="entry name" value="COILED-COIL DOMAIN-CONTAINING PROTEIN CG32809"/>
    <property type="match status" value="1"/>
</dbReference>
<dbReference type="Proteomes" id="UP000245768">
    <property type="component" value="Unassembled WGS sequence"/>
</dbReference>
<feature type="region of interest" description="Disordered" evidence="2">
    <location>
        <begin position="1"/>
        <end position="186"/>
    </location>
</feature>
<feature type="compositionally biased region" description="Polar residues" evidence="2">
    <location>
        <begin position="979"/>
        <end position="989"/>
    </location>
</feature>
<evidence type="ECO:0000313" key="5">
    <source>
        <dbReference type="Proteomes" id="UP000245768"/>
    </source>
</evidence>
<dbReference type="GO" id="GO:0030010">
    <property type="term" value="P:establishment of cell polarity"/>
    <property type="evidence" value="ECO:0007669"/>
    <property type="project" value="TreeGrafter"/>
</dbReference>